<dbReference type="InterPro" id="IPR039261">
    <property type="entry name" value="FNR_nucleotide-bd"/>
</dbReference>
<evidence type="ECO:0000256" key="8">
    <source>
        <dbReference type="ARBA" id="ARBA00023014"/>
    </source>
</evidence>
<dbReference type="InterPro" id="IPR036010">
    <property type="entry name" value="2Fe-2S_ferredoxin-like_sf"/>
</dbReference>
<dbReference type="PROSITE" id="PS51384">
    <property type="entry name" value="FAD_FR"/>
    <property type="match status" value="1"/>
</dbReference>
<dbReference type="GO" id="GO:0016491">
    <property type="term" value="F:oxidoreductase activity"/>
    <property type="evidence" value="ECO:0007669"/>
    <property type="project" value="UniProtKB-KW"/>
</dbReference>
<dbReference type="CDD" id="cd06183">
    <property type="entry name" value="cyt_b5_reduct_like"/>
    <property type="match status" value="1"/>
</dbReference>
<dbReference type="AlphaFoldDB" id="A0A1H9JGZ5"/>
<dbReference type="EMBL" id="FOFU01000013">
    <property type="protein sequence ID" value="SEQ86116.1"/>
    <property type="molecule type" value="Genomic_DNA"/>
</dbReference>
<dbReference type="Pfam" id="PF00175">
    <property type="entry name" value="NAD_binding_1"/>
    <property type="match status" value="1"/>
</dbReference>
<evidence type="ECO:0000313" key="11">
    <source>
        <dbReference type="EMBL" id="SEQ86116.1"/>
    </source>
</evidence>
<feature type="domain" description="FAD-binding FR-type" evidence="10">
    <location>
        <begin position="48"/>
        <end position="157"/>
    </location>
</feature>
<evidence type="ECO:0000259" key="9">
    <source>
        <dbReference type="PROSITE" id="PS51085"/>
    </source>
</evidence>
<dbReference type="GO" id="GO:0050660">
    <property type="term" value="F:flavin adenine dinucleotide binding"/>
    <property type="evidence" value="ECO:0007669"/>
    <property type="project" value="TreeGrafter"/>
</dbReference>
<dbReference type="SUPFAM" id="SSF54292">
    <property type="entry name" value="2Fe-2S ferredoxin-like"/>
    <property type="match status" value="1"/>
</dbReference>
<dbReference type="PANTHER" id="PTHR47354:SF8">
    <property type="entry name" value="1,2-PHENYLACETYL-COA EPOXIDASE, SUBUNIT E"/>
    <property type="match status" value="1"/>
</dbReference>
<dbReference type="InterPro" id="IPR001041">
    <property type="entry name" value="2Fe-2S_ferredoxin-type"/>
</dbReference>
<evidence type="ECO:0000313" key="12">
    <source>
        <dbReference type="Proteomes" id="UP000182360"/>
    </source>
</evidence>
<evidence type="ECO:0000256" key="5">
    <source>
        <dbReference type="ARBA" id="ARBA00022827"/>
    </source>
</evidence>
<dbReference type="RefSeq" id="WP_074645469.1">
    <property type="nucleotide sequence ID" value="NZ_FOFU01000013.1"/>
</dbReference>
<dbReference type="Gene3D" id="2.40.30.10">
    <property type="entry name" value="Translation factors"/>
    <property type="match status" value="1"/>
</dbReference>
<evidence type="ECO:0000256" key="1">
    <source>
        <dbReference type="ARBA" id="ARBA00001974"/>
    </source>
</evidence>
<dbReference type="GO" id="GO:0046872">
    <property type="term" value="F:metal ion binding"/>
    <property type="evidence" value="ECO:0007669"/>
    <property type="project" value="UniProtKB-KW"/>
</dbReference>
<evidence type="ECO:0000256" key="2">
    <source>
        <dbReference type="ARBA" id="ARBA00022630"/>
    </source>
</evidence>
<evidence type="ECO:0000256" key="4">
    <source>
        <dbReference type="ARBA" id="ARBA00022723"/>
    </source>
</evidence>
<dbReference type="Gene3D" id="3.10.20.30">
    <property type="match status" value="1"/>
</dbReference>
<name>A0A1H9JGZ5_9SPIR</name>
<evidence type="ECO:0000256" key="6">
    <source>
        <dbReference type="ARBA" id="ARBA00023002"/>
    </source>
</evidence>
<dbReference type="InterPro" id="IPR017938">
    <property type="entry name" value="Riboflavin_synthase-like_b-brl"/>
</dbReference>
<keyword evidence="2" id="KW-0285">Flavoprotein</keyword>
<dbReference type="PANTHER" id="PTHR47354">
    <property type="entry name" value="NADH OXIDOREDUCTASE HCR"/>
    <property type="match status" value="1"/>
</dbReference>
<gene>
    <name evidence="11" type="ORF">SAMN04487977_1139</name>
</gene>
<comment type="cofactor">
    <cofactor evidence="1">
        <name>FAD</name>
        <dbReference type="ChEBI" id="CHEBI:57692"/>
    </cofactor>
</comment>
<keyword evidence="4" id="KW-0479">Metal-binding</keyword>
<protein>
    <submittedName>
        <fullName evidence="11">Ferredoxin-NADP reductase</fullName>
    </submittedName>
</protein>
<keyword evidence="5" id="KW-0274">FAD</keyword>
<organism evidence="11 12">
    <name type="scientific">Treponema bryantii</name>
    <dbReference type="NCBI Taxonomy" id="163"/>
    <lineage>
        <taxon>Bacteria</taxon>
        <taxon>Pseudomonadati</taxon>
        <taxon>Spirochaetota</taxon>
        <taxon>Spirochaetia</taxon>
        <taxon>Spirochaetales</taxon>
        <taxon>Treponemataceae</taxon>
        <taxon>Treponema</taxon>
    </lineage>
</organism>
<keyword evidence="3" id="KW-0001">2Fe-2S</keyword>
<keyword evidence="12" id="KW-1185">Reference proteome</keyword>
<dbReference type="Gene3D" id="3.40.50.80">
    <property type="entry name" value="Nucleotide-binding domain of ferredoxin-NADP reductase (FNR) module"/>
    <property type="match status" value="1"/>
</dbReference>
<keyword evidence="6" id="KW-0560">Oxidoreductase</keyword>
<keyword evidence="8" id="KW-0411">Iron-sulfur</keyword>
<dbReference type="SUPFAM" id="SSF63380">
    <property type="entry name" value="Riboflavin synthase domain-like"/>
    <property type="match status" value="1"/>
</dbReference>
<dbReference type="Pfam" id="PF00111">
    <property type="entry name" value="Fer2"/>
    <property type="match status" value="1"/>
</dbReference>
<feature type="domain" description="2Fe-2S ferredoxin-type" evidence="9">
    <location>
        <begin position="307"/>
        <end position="398"/>
    </location>
</feature>
<dbReference type="InterPro" id="IPR001433">
    <property type="entry name" value="OxRdtase_FAD/NAD-bd"/>
</dbReference>
<dbReference type="InterPro" id="IPR017927">
    <property type="entry name" value="FAD-bd_FR_type"/>
</dbReference>
<dbReference type="PRINTS" id="PR00406">
    <property type="entry name" value="CYTB5RDTASE"/>
</dbReference>
<evidence type="ECO:0000259" key="10">
    <source>
        <dbReference type="PROSITE" id="PS51384"/>
    </source>
</evidence>
<keyword evidence="7" id="KW-0408">Iron</keyword>
<dbReference type="InterPro" id="IPR008333">
    <property type="entry name" value="Cbr1-like_FAD-bd_dom"/>
</dbReference>
<dbReference type="PROSITE" id="PS51085">
    <property type="entry name" value="2FE2S_FER_2"/>
    <property type="match status" value="1"/>
</dbReference>
<accession>A0A1H9JGZ5</accession>
<sequence>MSGLRKLNMMDFTTLIPVREKKIESSPEEKLPELNAYKANRLAAALHPKSQKLIVSDVQILNDSAKLFTLCPDKEAGIEQLAYFSAGQYLSFTLKIGSAYTTRPYTICSSPKDALNGKYQILVKKVSDGFVSEYILNNWEKGTKVVSSGPLGNFTYEPLRDAKSVIGIAGGSGISVFYSLAKAVKEGTEDFSLTVLYGSKTEKDILLKNELEELASGCEKIKIVNVLSDEKKDGFENGFIGADLIKKYAGTDSYSVFVCGPKAMYDFLEKEIPDLNIRRKFVRFELSGISKHAKDYKAFPCEKEGTYKLTVICAGKTVTAECASEYTLLSALERNGIPAPARCRSGICGWCRSRLLSGEVFIPEESDGRRLADAQFGYIHPCATFPLGDITLEIPPVN</sequence>
<dbReference type="Proteomes" id="UP000182360">
    <property type="component" value="Unassembled WGS sequence"/>
</dbReference>
<dbReference type="CDD" id="cd00207">
    <property type="entry name" value="fer2"/>
    <property type="match status" value="1"/>
</dbReference>
<proteinExistence type="predicted"/>
<dbReference type="InterPro" id="IPR012675">
    <property type="entry name" value="Beta-grasp_dom_sf"/>
</dbReference>
<dbReference type="InterPro" id="IPR050415">
    <property type="entry name" value="MRET"/>
</dbReference>
<evidence type="ECO:0000256" key="7">
    <source>
        <dbReference type="ARBA" id="ARBA00023004"/>
    </source>
</evidence>
<dbReference type="SUPFAM" id="SSF52343">
    <property type="entry name" value="Ferredoxin reductase-like, C-terminal NADP-linked domain"/>
    <property type="match status" value="1"/>
</dbReference>
<reference evidence="11 12" key="1">
    <citation type="submission" date="2016-10" db="EMBL/GenBank/DDBJ databases">
        <authorList>
            <person name="de Groot N.N."/>
        </authorList>
    </citation>
    <scope>NUCLEOTIDE SEQUENCE [LARGE SCALE GENOMIC DNA]</scope>
    <source>
        <strain evidence="11 12">B25</strain>
    </source>
</reference>
<dbReference type="Pfam" id="PF00970">
    <property type="entry name" value="FAD_binding_6"/>
    <property type="match status" value="1"/>
</dbReference>
<dbReference type="OrthoDB" id="9807864at2"/>
<evidence type="ECO:0000256" key="3">
    <source>
        <dbReference type="ARBA" id="ARBA00022714"/>
    </source>
</evidence>
<dbReference type="GO" id="GO:0051537">
    <property type="term" value="F:2 iron, 2 sulfur cluster binding"/>
    <property type="evidence" value="ECO:0007669"/>
    <property type="project" value="UniProtKB-KW"/>
</dbReference>